<dbReference type="Pfam" id="PF02301">
    <property type="entry name" value="HORMA"/>
    <property type="match status" value="1"/>
</dbReference>
<dbReference type="AlphaFoldDB" id="A0A6A6CG57"/>
<dbReference type="InterPro" id="IPR051294">
    <property type="entry name" value="HORMA_MeioticProgression"/>
</dbReference>
<reference evidence="8" key="1">
    <citation type="journal article" date="2020" name="Stud. Mycol.">
        <title>101 Dothideomycetes genomes: a test case for predicting lifestyles and emergence of pathogens.</title>
        <authorList>
            <person name="Haridas S."/>
            <person name="Albert R."/>
            <person name="Binder M."/>
            <person name="Bloem J."/>
            <person name="Labutti K."/>
            <person name="Salamov A."/>
            <person name="Andreopoulos B."/>
            <person name="Baker S."/>
            <person name="Barry K."/>
            <person name="Bills G."/>
            <person name="Bluhm B."/>
            <person name="Cannon C."/>
            <person name="Castanera R."/>
            <person name="Culley D."/>
            <person name="Daum C."/>
            <person name="Ezra D."/>
            <person name="Gonzalez J."/>
            <person name="Henrissat B."/>
            <person name="Kuo A."/>
            <person name="Liang C."/>
            <person name="Lipzen A."/>
            <person name="Lutzoni F."/>
            <person name="Magnuson J."/>
            <person name="Mondo S."/>
            <person name="Nolan M."/>
            <person name="Ohm R."/>
            <person name="Pangilinan J."/>
            <person name="Park H.-J."/>
            <person name="Ramirez L."/>
            <person name="Alfaro M."/>
            <person name="Sun H."/>
            <person name="Tritt A."/>
            <person name="Yoshinaga Y."/>
            <person name="Zwiers L.-H."/>
            <person name="Turgeon B."/>
            <person name="Goodwin S."/>
            <person name="Spatafora J."/>
            <person name="Crous P."/>
            <person name="Grigoriev I."/>
        </authorList>
    </citation>
    <scope>NUCLEOTIDE SEQUENCE</scope>
    <source>
        <strain evidence="8">ATCC 36951</strain>
    </source>
</reference>
<dbReference type="PROSITE" id="PS50815">
    <property type="entry name" value="HORMA"/>
    <property type="match status" value="1"/>
</dbReference>
<dbReference type="GO" id="GO:0005634">
    <property type="term" value="C:nucleus"/>
    <property type="evidence" value="ECO:0007669"/>
    <property type="project" value="UniProtKB-SubCell"/>
</dbReference>
<dbReference type="GO" id="GO:0007130">
    <property type="term" value="P:synaptonemal complex assembly"/>
    <property type="evidence" value="ECO:0007669"/>
    <property type="project" value="TreeGrafter"/>
</dbReference>
<evidence type="ECO:0000313" key="8">
    <source>
        <dbReference type="EMBL" id="KAF2164649.1"/>
    </source>
</evidence>
<dbReference type="GO" id="GO:0051598">
    <property type="term" value="P:meiotic recombination checkpoint signaling"/>
    <property type="evidence" value="ECO:0007669"/>
    <property type="project" value="TreeGrafter"/>
</dbReference>
<evidence type="ECO:0000256" key="6">
    <source>
        <dbReference type="SAM" id="MobiDB-lite"/>
    </source>
</evidence>
<feature type="compositionally biased region" description="Polar residues" evidence="6">
    <location>
        <begin position="398"/>
        <end position="414"/>
    </location>
</feature>
<evidence type="ECO:0000256" key="5">
    <source>
        <dbReference type="ARBA" id="ARBA00023254"/>
    </source>
</evidence>
<accession>A0A6A6CG57</accession>
<feature type="region of interest" description="Disordered" evidence="6">
    <location>
        <begin position="398"/>
        <end position="468"/>
    </location>
</feature>
<dbReference type="OrthoDB" id="1928087at2759"/>
<dbReference type="RefSeq" id="XP_033665538.1">
    <property type="nucleotide sequence ID" value="XM_033807517.1"/>
</dbReference>
<dbReference type="GO" id="GO:0005694">
    <property type="term" value="C:chromosome"/>
    <property type="evidence" value="ECO:0007669"/>
    <property type="project" value="UniProtKB-SubCell"/>
</dbReference>
<sequence>MKTAVTQTQSLETVQTLIHGGLNYVLYLRYLLTRDVFDFRYYTAGSVKPYKDFANGKLPKTGDKHTDAQVPILLRNKSRRSDLFLDWLDNGVFPLLRNRQLHSLQVNVHGDQDDRDKVVETYNFTIRYEKDGSGVRSPAGVDIIGSDVKLAASGHVNQDLREILRAMSKTCTSLPYLPANRFVSTDLVCNSDDEINVLGFDPSHSNKLLFAHADGWSKQTVSKTLDAMFHSTDVKITHLALSDPRSSSQTDEEVVIPDELDYPTAESRTEELGLSAAQRELIVIEDSQAKESSPKQRTSSVTLGREDGGKAPLRASKRQMATPFQTSQLAPELTTRNGGSRSSAADLEALSLPPRPPLQDSLDTQSSHVPRMKKALQGMIAAEPLTQGDTQTQAMFHNAVPSPSQTGKNATPATASGLDDLDLRASVAPYQTPIPSQLNKTKKRRSEEHDVADGSPTRATSNAPGVKRLRVLRSQKMFNANGLPSSSPAPQYQF</sequence>
<dbReference type="SUPFAM" id="SSF56019">
    <property type="entry name" value="The spindle assembly checkpoint protein mad2"/>
    <property type="match status" value="1"/>
</dbReference>
<evidence type="ECO:0000256" key="4">
    <source>
        <dbReference type="ARBA" id="ARBA00023242"/>
    </source>
</evidence>
<protein>
    <recommendedName>
        <fullName evidence="7">HORMA domain-containing protein</fullName>
    </recommendedName>
</protein>
<keyword evidence="9" id="KW-1185">Reference proteome</keyword>
<dbReference type="PANTHER" id="PTHR48225">
    <property type="entry name" value="HORMA DOMAIN-CONTAINING PROTEIN 1"/>
    <property type="match status" value="1"/>
</dbReference>
<feature type="region of interest" description="Disordered" evidence="6">
    <location>
        <begin position="285"/>
        <end position="369"/>
    </location>
</feature>
<comment type="subcellular location">
    <subcellularLocation>
        <location evidence="2">Chromosome</location>
    </subcellularLocation>
    <subcellularLocation>
        <location evidence="1">Nucleus</location>
    </subcellularLocation>
</comment>
<proteinExistence type="predicted"/>
<feature type="domain" description="HORMA" evidence="7">
    <location>
        <begin position="8"/>
        <end position="236"/>
    </location>
</feature>
<evidence type="ECO:0000313" key="9">
    <source>
        <dbReference type="Proteomes" id="UP000799537"/>
    </source>
</evidence>
<name>A0A6A6CG57_ZASCE</name>
<organism evidence="8 9">
    <name type="scientific">Zasmidium cellare ATCC 36951</name>
    <dbReference type="NCBI Taxonomy" id="1080233"/>
    <lineage>
        <taxon>Eukaryota</taxon>
        <taxon>Fungi</taxon>
        <taxon>Dikarya</taxon>
        <taxon>Ascomycota</taxon>
        <taxon>Pezizomycotina</taxon>
        <taxon>Dothideomycetes</taxon>
        <taxon>Dothideomycetidae</taxon>
        <taxon>Mycosphaerellales</taxon>
        <taxon>Mycosphaerellaceae</taxon>
        <taxon>Zasmidium</taxon>
    </lineage>
</organism>
<evidence type="ECO:0000256" key="3">
    <source>
        <dbReference type="ARBA" id="ARBA00022454"/>
    </source>
</evidence>
<dbReference type="Gene3D" id="3.30.900.10">
    <property type="entry name" value="HORMA domain"/>
    <property type="match status" value="1"/>
</dbReference>
<dbReference type="PANTHER" id="PTHR48225:SF7">
    <property type="entry name" value="MEIOSIS-SPECIFIC PROTEIN HOP1"/>
    <property type="match status" value="1"/>
</dbReference>
<keyword evidence="4" id="KW-0539">Nucleus</keyword>
<dbReference type="EMBL" id="ML993603">
    <property type="protein sequence ID" value="KAF2164649.1"/>
    <property type="molecule type" value="Genomic_DNA"/>
</dbReference>
<feature type="compositionally biased region" description="Polar residues" evidence="6">
    <location>
        <begin position="322"/>
        <end position="343"/>
    </location>
</feature>
<evidence type="ECO:0000256" key="2">
    <source>
        <dbReference type="ARBA" id="ARBA00004286"/>
    </source>
</evidence>
<dbReference type="InterPro" id="IPR003511">
    <property type="entry name" value="HORMA_dom"/>
</dbReference>
<dbReference type="InterPro" id="IPR036570">
    <property type="entry name" value="HORMA_dom_sf"/>
</dbReference>
<keyword evidence="3" id="KW-0158">Chromosome</keyword>
<dbReference type="Proteomes" id="UP000799537">
    <property type="component" value="Unassembled WGS sequence"/>
</dbReference>
<evidence type="ECO:0000256" key="1">
    <source>
        <dbReference type="ARBA" id="ARBA00004123"/>
    </source>
</evidence>
<dbReference type="GeneID" id="54560789"/>
<evidence type="ECO:0000259" key="7">
    <source>
        <dbReference type="PROSITE" id="PS50815"/>
    </source>
</evidence>
<gene>
    <name evidence="8" type="ORF">M409DRAFT_25043</name>
</gene>
<keyword evidence="5" id="KW-0469">Meiosis</keyword>